<keyword evidence="4 5" id="KW-0472">Membrane</keyword>
<dbReference type="InterPro" id="IPR006202">
    <property type="entry name" value="Neur_chan_lig-bd"/>
</dbReference>
<feature type="domain" description="Neurotransmitter-gated ion-channel ligand-binding" evidence="7">
    <location>
        <begin position="498"/>
        <end position="651"/>
    </location>
</feature>
<keyword evidence="5" id="KW-0813">Transport</keyword>
<sequence>MNGYWIKRFDIPPEQMTEEQRLLYHLIRTYDKSSRPVYKAATPVVIRLGITLTQILDVEWIDEKLQWYKRIRVSEYKNPKNTIVDNHNKGYMRSLAMVESNGNVFWPPIVKMRSSCKMDITYFPFDDQICKLKLGSWAYDGFQVDVTNRTDNVDLSNYVDNGEWTLVNTKMIRNVIRYPCCPEPFPDVTFYIHMRRRVLYYAFNVIIPCMLLSALTLTGFLLPPDSGEKVTLGLTVLLAFSVFMLLIAENMPPTSEYIPLIGQIFLRIRHFERKLDYSLMLSKYDRKCYPQYAISIYLTIIMAMSGLSVVFSVFVLNIHHKGTFSKGPPVCIKRMARFLSRVFCMKIKFYEDLVNHNMNYSPGNFSYKSCDNEALIHLDKRQQHKLHVDIGEVHSDALNDVMNQNINVSSPTSPRTSVDREILNYFHQIMSSHEKTVSEKKSIHEWQEVARVMDKFFFWLFLSITSISTVDYNNEELPDEQRLMLYILRGYEKADEKNQEWKDEFLKWDPIQFSNISKLRVPCDKLWLPDIVLYNNAAEYTDGLMPANAMVEPDGNVFWPVPTKLQSSCKVDVTYFPFDDQICKLKFGSWTYDGFQVDMTNRSTEVDLSNYVVNGEWELININVQRNVVVYGCCPEPYPDVTFYVHIRRRIYLTIVMSLTSVSVIMTVFVLNLHHRGPSRSDVPAWIRHIFLGKLPSLLCINTEKTTYSPYFSPKESKFMRTMSLKVTLDNIAQELQNELQMENGMADTIVTETQGTTIHDKREARYSTSDSFRRNQHRPTFSRGNSHARTNDEILQSLKRILDKHEKEDRDYEIIQDWRRVAQVVDRILFWIFFMGTLSSTLVVLVIAPATK</sequence>
<evidence type="ECO:0000259" key="7">
    <source>
        <dbReference type="Pfam" id="PF02931"/>
    </source>
</evidence>
<feature type="transmembrane region" description="Helical" evidence="5">
    <location>
        <begin position="198"/>
        <end position="218"/>
    </location>
</feature>
<protein>
    <submittedName>
        <fullName evidence="9">Uncharacterized protein</fullName>
    </submittedName>
</protein>
<evidence type="ECO:0000256" key="1">
    <source>
        <dbReference type="ARBA" id="ARBA00004141"/>
    </source>
</evidence>
<keyword evidence="5" id="KW-0407">Ion channel</keyword>
<keyword evidence="5" id="KW-0406">Ion transport</keyword>
<evidence type="ECO:0000256" key="2">
    <source>
        <dbReference type="ARBA" id="ARBA00022692"/>
    </source>
</evidence>
<keyword evidence="3 5" id="KW-1133">Transmembrane helix</keyword>
<dbReference type="InterPro" id="IPR006029">
    <property type="entry name" value="Neurotrans-gated_channel_TM"/>
</dbReference>
<accession>A0ABQ9ELJ8</accession>
<dbReference type="PANTHER" id="PTHR18945">
    <property type="entry name" value="NEUROTRANSMITTER GATED ION CHANNEL"/>
    <property type="match status" value="1"/>
</dbReference>
<dbReference type="CDD" id="cd19051">
    <property type="entry name" value="LGIC_TM_cation"/>
    <property type="match status" value="1"/>
</dbReference>
<comment type="subcellular location">
    <subcellularLocation>
        <location evidence="1">Membrane</location>
        <topology evidence="1">Multi-pass membrane protein</topology>
    </subcellularLocation>
</comment>
<feature type="domain" description="Neurotransmitter-gated ion-channel transmembrane" evidence="8">
    <location>
        <begin position="205"/>
        <end position="263"/>
    </location>
</feature>
<evidence type="ECO:0000313" key="10">
    <source>
        <dbReference type="Proteomes" id="UP001217089"/>
    </source>
</evidence>
<evidence type="ECO:0000256" key="3">
    <source>
        <dbReference type="ARBA" id="ARBA00022989"/>
    </source>
</evidence>
<reference evidence="9 10" key="1">
    <citation type="submission" date="2022-12" db="EMBL/GenBank/DDBJ databases">
        <title>Chromosome-level genome of Tegillarca granosa.</title>
        <authorList>
            <person name="Kim J."/>
        </authorList>
    </citation>
    <scope>NUCLEOTIDE SEQUENCE [LARGE SCALE GENOMIC DNA]</scope>
    <source>
        <strain evidence="9">Teg-2019</strain>
        <tissue evidence="9">Adductor muscle</tissue>
    </source>
</reference>
<feature type="transmembrane region" description="Helical" evidence="5">
    <location>
        <begin position="829"/>
        <end position="851"/>
    </location>
</feature>
<feature type="domain" description="Neurotransmitter-gated ion-channel ligand-binding" evidence="7">
    <location>
        <begin position="19"/>
        <end position="198"/>
    </location>
</feature>
<organism evidence="9 10">
    <name type="scientific">Tegillarca granosa</name>
    <name type="common">Malaysian cockle</name>
    <name type="synonym">Anadara granosa</name>
    <dbReference type="NCBI Taxonomy" id="220873"/>
    <lineage>
        <taxon>Eukaryota</taxon>
        <taxon>Metazoa</taxon>
        <taxon>Spiralia</taxon>
        <taxon>Lophotrochozoa</taxon>
        <taxon>Mollusca</taxon>
        <taxon>Bivalvia</taxon>
        <taxon>Autobranchia</taxon>
        <taxon>Pteriomorphia</taxon>
        <taxon>Arcoida</taxon>
        <taxon>Arcoidea</taxon>
        <taxon>Arcidae</taxon>
        <taxon>Tegillarca</taxon>
    </lineage>
</organism>
<dbReference type="Gene3D" id="1.20.58.390">
    <property type="entry name" value="Neurotransmitter-gated ion-channel transmembrane domain"/>
    <property type="match status" value="4"/>
</dbReference>
<feature type="transmembrane region" description="Helical" evidence="5">
    <location>
        <begin position="230"/>
        <end position="248"/>
    </location>
</feature>
<dbReference type="PRINTS" id="PR00252">
    <property type="entry name" value="NRIONCHANNEL"/>
</dbReference>
<dbReference type="Pfam" id="PF02931">
    <property type="entry name" value="Neur_chan_LBD"/>
    <property type="match status" value="2"/>
</dbReference>
<keyword evidence="2 5" id="KW-0812">Transmembrane</keyword>
<dbReference type="InterPro" id="IPR036734">
    <property type="entry name" value="Neur_chan_lig-bd_sf"/>
</dbReference>
<keyword evidence="10" id="KW-1185">Reference proteome</keyword>
<dbReference type="SUPFAM" id="SSF90112">
    <property type="entry name" value="Neurotransmitter-gated ion-channel transmembrane pore"/>
    <property type="match status" value="2"/>
</dbReference>
<feature type="compositionally biased region" description="Polar residues" evidence="6">
    <location>
        <begin position="779"/>
        <end position="788"/>
    </location>
</feature>
<feature type="domain" description="Neurotransmitter-gated ion-channel transmembrane" evidence="8">
    <location>
        <begin position="652"/>
        <end position="845"/>
    </location>
</feature>
<evidence type="ECO:0000256" key="6">
    <source>
        <dbReference type="SAM" id="MobiDB-lite"/>
    </source>
</evidence>
<dbReference type="InterPro" id="IPR018000">
    <property type="entry name" value="Neurotransmitter_ion_chnl_CS"/>
</dbReference>
<feature type="transmembrane region" description="Helical" evidence="5">
    <location>
        <begin position="292"/>
        <end position="316"/>
    </location>
</feature>
<comment type="caution">
    <text evidence="9">The sequence shown here is derived from an EMBL/GenBank/DDBJ whole genome shotgun (WGS) entry which is preliminary data.</text>
</comment>
<name>A0ABQ9ELJ8_TEGGR</name>
<dbReference type="Proteomes" id="UP001217089">
    <property type="component" value="Unassembled WGS sequence"/>
</dbReference>
<feature type="transmembrane region" description="Helical" evidence="5">
    <location>
        <begin position="651"/>
        <end position="671"/>
    </location>
</feature>
<dbReference type="PROSITE" id="PS00236">
    <property type="entry name" value="NEUROTR_ION_CHANNEL"/>
    <property type="match status" value="2"/>
</dbReference>
<feature type="region of interest" description="Disordered" evidence="6">
    <location>
        <begin position="765"/>
        <end position="788"/>
    </location>
</feature>
<gene>
    <name evidence="9" type="ORF">KUTeg_017873</name>
</gene>
<dbReference type="SUPFAM" id="SSF63712">
    <property type="entry name" value="Nicotinic receptor ligand binding domain-like"/>
    <property type="match status" value="2"/>
</dbReference>
<dbReference type="Gene3D" id="2.70.170.10">
    <property type="entry name" value="Neurotransmitter-gated ion-channel ligand-binding domain"/>
    <property type="match status" value="2"/>
</dbReference>
<dbReference type="EMBL" id="JARBDR010000903">
    <property type="protein sequence ID" value="KAJ8304290.1"/>
    <property type="molecule type" value="Genomic_DNA"/>
</dbReference>
<dbReference type="InterPro" id="IPR038050">
    <property type="entry name" value="Neuro_actylchol_rec"/>
</dbReference>
<dbReference type="InterPro" id="IPR006201">
    <property type="entry name" value="Neur_channel"/>
</dbReference>
<dbReference type="InterPro" id="IPR036719">
    <property type="entry name" value="Neuro-gated_channel_TM_sf"/>
</dbReference>
<dbReference type="Pfam" id="PF02932">
    <property type="entry name" value="Neur_chan_memb"/>
    <property type="match status" value="3"/>
</dbReference>
<dbReference type="CDD" id="cd18997">
    <property type="entry name" value="LGIC_ECD_nAChR"/>
    <property type="match status" value="2"/>
</dbReference>
<evidence type="ECO:0000313" key="9">
    <source>
        <dbReference type="EMBL" id="KAJ8304290.1"/>
    </source>
</evidence>
<proteinExistence type="inferred from homology"/>
<comment type="similarity">
    <text evidence="5">Belongs to the ligand-gated ion channel (TC 1.A.9) family.</text>
</comment>
<evidence type="ECO:0000256" key="5">
    <source>
        <dbReference type="RuleBase" id="RU000687"/>
    </source>
</evidence>
<evidence type="ECO:0000256" key="4">
    <source>
        <dbReference type="ARBA" id="ARBA00023136"/>
    </source>
</evidence>
<evidence type="ECO:0000259" key="8">
    <source>
        <dbReference type="Pfam" id="PF02932"/>
    </source>
</evidence>
<feature type="domain" description="Neurotransmitter-gated ion-channel transmembrane" evidence="8">
    <location>
        <begin position="293"/>
        <end position="470"/>
    </location>
</feature>